<gene>
    <name evidence="1" type="ORF">GNP94_10005</name>
</gene>
<sequence length="54" mass="5618">MAKRAAVPGCSTSQVCGEACSGPWLLHPAGAWRGVQRSLAAPRRRCVAKRAALG</sequence>
<comment type="caution">
    <text evidence="1">The sequence shown here is derived from an EMBL/GenBank/DDBJ whole genome shotgun (WGS) entry which is preliminary data.</text>
</comment>
<accession>A0ABW9SZY9</accession>
<proteinExistence type="predicted"/>
<name>A0ABW9SZY9_9BACL</name>
<dbReference type="EMBL" id="WOAA01000006">
    <property type="protein sequence ID" value="MUG66347.1"/>
    <property type="molecule type" value="Genomic_DNA"/>
</dbReference>
<protein>
    <submittedName>
        <fullName evidence="1">Uncharacterized protein</fullName>
    </submittedName>
</protein>
<keyword evidence="2" id="KW-1185">Reference proteome</keyword>
<dbReference type="RefSeq" id="WP_155617979.1">
    <property type="nucleotide sequence ID" value="NZ_WOAA01000006.1"/>
</dbReference>
<dbReference type="Proteomes" id="UP000435177">
    <property type="component" value="Unassembled WGS sequence"/>
</dbReference>
<reference evidence="1 2" key="1">
    <citation type="submission" date="2019-11" db="EMBL/GenBank/DDBJ databases">
        <title>Draft genome sequences of five Paenibacillus species of dairy origin.</title>
        <authorList>
            <person name="Olajide A.M."/>
            <person name="Chen S."/>
            <person name="Lapointe G."/>
        </authorList>
    </citation>
    <scope>NUCLEOTIDE SEQUENCE [LARGE SCALE GENOMIC DNA]</scope>
    <source>
        <strain evidence="1 2">3CS1</strain>
    </source>
</reference>
<evidence type="ECO:0000313" key="2">
    <source>
        <dbReference type="Proteomes" id="UP000435177"/>
    </source>
</evidence>
<evidence type="ECO:0000313" key="1">
    <source>
        <dbReference type="EMBL" id="MUG66347.1"/>
    </source>
</evidence>
<organism evidence="1 2">
    <name type="scientific">Paenibacillus campinasensis</name>
    <dbReference type="NCBI Taxonomy" id="66347"/>
    <lineage>
        <taxon>Bacteria</taxon>
        <taxon>Bacillati</taxon>
        <taxon>Bacillota</taxon>
        <taxon>Bacilli</taxon>
        <taxon>Bacillales</taxon>
        <taxon>Paenibacillaceae</taxon>
        <taxon>Paenibacillus</taxon>
    </lineage>
</organism>